<feature type="signal peptide" evidence="2">
    <location>
        <begin position="1"/>
        <end position="27"/>
    </location>
</feature>
<comment type="caution">
    <text evidence="3">The sequence shown here is derived from an EMBL/GenBank/DDBJ whole genome shotgun (WGS) entry which is preliminary data.</text>
</comment>
<name>A0A066TXB1_9PSEU</name>
<accession>A0A066TXB1</accession>
<keyword evidence="1" id="KW-1133">Transmembrane helix</keyword>
<dbReference type="RefSeq" id="WP_200876588.1">
    <property type="nucleotide sequence ID" value="NZ_JMQI01000079.1"/>
</dbReference>
<dbReference type="eggNOG" id="COG2217">
    <property type="taxonomic scope" value="Bacteria"/>
</dbReference>
<proteinExistence type="predicted"/>
<evidence type="ECO:0000256" key="2">
    <source>
        <dbReference type="SAM" id="SignalP"/>
    </source>
</evidence>
<gene>
    <name evidence="3" type="ORF">DV20_39155</name>
</gene>
<dbReference type="STRING" id="287986.DV20_39155"/>
<evidence type="ECO:0008006" key="5">
    <source>
        <dbReference type="Google" id="ProtNLM"/>
    </source>
</evidence>
<reference evidence="3 4" key="1">
    <citation type="submission" date="2014-05" db="EMBL/GenBank/DDBJ databases">
        <title>Draft genome sequence of Amycolatopsis rifamycinica DSM 46095.</title>
        <authorList>
            <person name="Lal R."/>
            <person name="Saxena A."/>
            <person name="Kumari R."/>
            <person name="Mukherjee U."/>
            <person name="Singh P."/>
            <person name="Sangwan N."/>
            <person name="Mahato N.K."/>
        </authorList>
    </citation>
    <scope>NUCLEOTIDE SEQUENCE [LARGE SCALE GENOMIC DNA]</scope>
    <source>
        <strain evidence="3 4">DSM 46095</strain>
    </source>
</reference>
<protein>
    <recommendedName>
        <fullName evidence="5">Secreted protein</fullName>
    </recommendedName>
</protein>
<dbReference type="Proteomes" id="UP000027345">
    <property type="component" value="Unassembled WGS sequence"/>
</dbReference>
<feature type="transmembrane region" description="Helical" evidence="1">
    <location>
        <begin position="171"/>
        <end position="190"/>
    </location>
</feature>
<keyword evidence="1" id="KW-0812">Transmembrane</keyword>
<feature type="chain" id="PRO_5001626725" description="Secreted protein" evidence="2">
    <location>
        <begin position="28"/>
        <end position="465"/>
    </location>
</feature>
<feature type="transmembrane region" description="Helical" evidence="1">
    <location>
        <begin position="144"/>
        <end position="164"/>
    </location>
</feature>
<keyword evidence="4" id="KW-1185">Reference proteome</keyword>
<dbReference type="AlphaFoldDB" id="A0A066TXB1"/>
<keyword evidence="2" id="KW-0732">Signal</keyword>
<keyword evidence="1" id="KW-0472">Membrane</keyword>
<dbReference type="EMBL" id="JMQI01000079">
    <property type="protein sequence ID" value="KDN16544.1"/>
    <property type="molecule type" value="Genomic_DNA"/>
</dbReference>
<evidence type="ECO:0000313" key="4">
    <source>
        <dbReference type="Proteomes" id="UP000027345"/>
    </source>
</evidence>
<organism evidence="3 4">
    <name type="scientific">Amycolatopsis rifamycinica</name>
    <dbReference type="NCBI Taxonomy" id="287986"/>
    <lineage>
        <taxon>Bacteria</taxon>
        <taxon>Bacillati</taxon>
        <taxon>Actinomycetota</taxon>
        <taxon>Actinomycetes</taxon>
        <taxon>Pseudonocardiales</taxon>
        <taxon>Pseudonocardiaceae</taxon>
        <taxon>Amycolatopsis</taxon>
    </lineage>
</organism>
<evidence type="ECO:0000313" key="3">
    <source>
        <dbReference type="EMBL" id="KDN16544.1"/>
    </source>
</evidence>
<sequence>MGSKPKAVLLMLLATLGILAGGGTAHADGAPGGADIQVAQTLGARELTVIIRRVDTTPSPLRVDVVTHQGSAPGTLHLAVAADGVPSSRADVVLGATPGVYAGNLQVGKPGPWVLSLSDGAGPPATIPFIVPARVVPPWEKATYGGFVAAGAFLLIALIVGAWARRTAYALIPGAGVVAAIAVAVTGALLSASTPPPPAPGSQLDPTFDNVTDPYANARLSTVDYSRPPVNLAVEAGRGELELRLTDGATGRPVDDLLVHDNALVHLVLVSPSGRLSHLHPVRVGPGGYRVRLADPEAGTYAVAAELARRGGGVQLVRSTVDVHGTAAPAPEPPGPGPRTVDGTPVELTVTPGTPATVTARFPAQDLQPWLGMLGHLIITGPFTGAAGEGAAKAPTWAHVHAMVPPVAGQLDRPDETVAAYGPDVSFTYTFAEPGRYRIWLQAERGYHVLTVPAVVDIPATGAGR</sequence>
<evidence type="ECO:0000256" key="1">
    <source>
        <dbReference type="SAM" id="Phobius"/>
    </source>
</evidence>